<feature type="region of interest" description="Disordered" evidence="1">
    <location>
        <begin position="116"/>
        <end position="149"/>
    </location>
</feature>
<dbReference type="InterPro" id="IPR013783">
    <property type="entry name" value="Ig-like_fold"/>
</dbReference>
<dbReference type="InterPro" id="IPR051172">
    <property type="entry name" value="Chlamydia_OmcB"/>
</dbReference>
<feature type="domain" description="DUF7507" evidence="2">
    <location>
        <begin position="309"/>
        <end position="345"/>
    </location>
</feature>
<evidence type="ECO:0000256" key="1">
    <source>
        <dbReference type="SAM" id="MobiDB-lite"/>
    </source>
</evidence>
<feature type="domain" description="DUF7507" evidence="2">
    <location>
        <begin position="36"/>
        <end position="129"/>
    </location>
</feature>
<reference evidence="3 4" key="1">
    <citation type="submission" date="2018-12" db="EMBL/GenBank/DDBJ databases">
        <title>Complete genome of Nonlabens sp. MJ115.</title>
        <authorList>
            <person name="Choi H.S."/>
            <person name="Jung J."/>
        </authorList>
    </citation>
    <scope>NUCLEOTIDE SEQUENCE [LARGE SCALE GENOMIC DNA]</scope>
    <source>
        <strain evidence="3 4">MJ115</strain>
    </source>
</reference>
<dbReference type="NCBIfam" id="TIGR01451">
    <property type="entry name" value="B_ant_repeat"/>
    <property type="match status" value="3"/>
</dbReference>
<organism evidence="3 4">
    <name type="scientific">Nonlabens ponticola</name>
    <dbReference type="NCBI Taxonomy" id="2496866"/>
    <lineage>
        <taxon>Bacteria</taxon>
        <taxon>Pseudomonadati</taxon>
        <taxon>Bacteroidota</taxon>
        <taxon>Flavobacteriia</taxon>
        <taxon>Flavobacteriales</taxon>
        <taxon>Flavobacteriaceae</taxon>
        <taxon>Nonlabens</taxon>
    </lineage>
</organism>
<dbReference type="PANTHER" id="PTHR34819">
    <property type="entry name" value="LARGE CYSTEINE-RICH PERIPLASMIC PROTEIN OMCB"/>
    <property type="match status" value="1"/>
</dbReference>
<dbReference type="OrthoDB" id="1146008at2"/>
<evidence type="ECO:0000313" key="3">
    <source>
        <dbReference type="EMBL" id="AZQ45110.1"/>
    </source>
</evidence>
<accession>A0A3S9N113</accession>
<dbReference type="AlphaFoldDB" id="A0A3S9N113"/>
<protein>
    <recommendedName>
        <fullName evidence="2">DUF7507 domain-containing protein</fullName>
    </recommendedName>
</protein>
<dbReference type="KEGG" id="noj:EJ995_13035"/>
<dbReference type="Pfam" id="PF24346">
    <property type="entry name" value="DUF7507"/>
    <property type="match status" value="3"/>
</dbReference>
<feature type="compositionally biased region" description="Acidic residues" evidence="1">
    <location>
        <begin position="129"/>
        <end position="143"/>
    </location>
</feature>
<evidence type="ECO:0000313" key="4">
    <source>
        <dbReference type="Proteomes" id="UP000279600"/>
    </source>
</evidence>
<dbReference type="InterPro" id="IPR055354">
    <property type="entry name" value="DUF7507"/>
</dbReference>
<dbReference type="RefSeq" id="WP_126448808.1">
    <property type="nucleotide sequence ID" value="NZ_CP034549.1"/>
</dbReference>
<feature type="compositionally biased region" description="Acidic residues" evidence="1">
    <location>
        <begin position="265"/>
        <end position="279"/>
    </location>
</feature>
<dbReference type="InterPro" id="IPR047589">
    <property type="entry name" value="DUF11_rpt"/>
</dbReference>
<dbReference type="Proteomes" id="UP000279600">
    <property type="component" value="Chromosome"/>
</dbReference>
<keyword evidence="4" id="KW-1185">Reference proteome</keyword>
<feature type="region of interest" description="Disordered" evidence="1">
    <location>
        <begin position="253"/>
        <end position="284"/>
    </location>
</feature>
<gene>
    <name evidence="3" type="ORF">EJ995_13035</name>
</gene>
<dbReference type="EMBL" id="CP034549">
    <property type="protein sequence ID" value="AZQ45110.1"/>
    <property type="molecule type" value="Genomic_DNA"/>
</dbReference>
<proteinExistence type="predicted"/>
<sequence length="388" mass="39954">MGDDPTDTDLGQDSSIAVIKTSVFDDAGSGDTDDDGNGTAQVGETITYSFRVTNTGSTTLTNITLEDVLLEGANGTLSGGPIASLSPGAFDDTTFTGSYTITQDDIDRGFVRNQAVVSGETPDGNTVSDDSDDDSNVGDDPTDTDLGQDSSIAVIKTSVFDDAGSGDTDDDGNGTAQVGETITYSFRVTNTGSTTLTNITLEDVLLEGANGTLSGGPIASLSPGAFDDTTFTGSYTITQEDIDRGFVRNQAVVSGETPDGNTVSDDSDDDSNVGDDPTDTDLGQDSSIAVIKTSVFDDAGSGDTDDAGNGTAQVGETITYSFRVTNTGSTTLTNITLEDVLLEGANGTLSGGPIASLSREPLTIRPLRVAIRSLRMTSTAALYATRQW</sequence>
<feature type="domain" description="DUF7507" evidence="2">
    <location>
        <begin position="172"/>
        <end position="265"/>
    </location>
</feature>
<name>A0A3S9N113_9FLAO</name>
<dbReference type="Gene3D" id="2.60.40.10">
    <property type="entry name" value="Immunoglobulins"/>
    <property type="match status" value="2"/>
</dbReference>
<dbReference type="PANTHER" id="PTHR34819:SF3">
    <property type="entry name" value="CELL SURFACE PROTEIN"/>
    <property type="match status" value="1"/>
</dbReference>
<evidence type="ECO:0000259" key="2">
    <source>
        <dbReference type="Pfam" id="PF24346"/>
    </source>
</evidence>